<reference evidence="2 3" key="1">
    <citation type="submission" date="2017-03" db="EMBL/GenBank/DDBJ databases">
        <title>Isolation of Levoglucosan Utilizing Bacteria.</title>
        <authorList>
            <person name="Arya A.S."/>
        </authorList>
    </citation>
    <scope>NUCLEOTIDE SEQUENCE [LARGE SCALE GENOMIC DNA]</scope>
    <source>
        <strain evidence="2 3">MEC069</strain>
    </source>
</reference>
<proteinExistence type="predicted"/>
<organism evidence="2 3">
    <name type="scientific">Paenibacillus athensensis</name>
    <dbReference type="NCBI Taxonomy" id="1967502"/>
    <lineage>
        <taxon>Bacteria</taxon>
        <taxon>Bacillati</taxon>
        <taxon>Bacillota</taxon>
        <taxon>Bacilli</taxon>
        <taxon>Bacillales</taxon>
        <taxon>Paenibacillaceae</taxon>
        <taxon>Paenibacillus</taxon>
    </lineage>
</organism>
<evidence type="ECO:0000313" key="2">
    <source>
        <dbReference type="EMBL" id="TFE83304.1"/>
    </source>
</evidence>
<comment type="caution">
    <text evidence="2">The sequence shown here is derived from an EMBL/GenBank/DDBJ whole genome shotgun (WGS) entry which is preliminary data.</text>
</comment>
<dbReference type="EMBL" id="MYFO01000052">
    <property type="protein sequence ID" value="TFE83304.1"/>
    <property type="molecule type" value="Genomic_DNA"/>
</dbReference>
<keyword evidence="1" id="KW-0472">Membrane</keyword>
<evidence type="ECO:0000313" key="3">
    <source>
        <dbReference type="Proteomes" id="UP000298246"/>
    </source>
</evidence>
<feature type="transmembrane region" description="Helical" evidence="1">
    <location>
        <begin position="68"/>
        <end position="87"/>
    </location>
</feature>
<feature type="transmembrane region" description="Helical" evidence="1">
    <location>
        <begin position="107"/>
        <end position="125"/>
    </location>
</feature>
<evidence type="ECO:0000256" key="1">
    <source>
        <dbReference type="SAM" id="Phobius"/>
    </source>
</evidence>
<dbReference type="RefSeq" id="WP_134757292.1">
    <property type="nucleotide sequence ID" value="NZ_MYFO02000016.1"/>
</dbReference>
<dbReference type="OrthoDB" id="2661791at2"/>
<feature type="transmembrane region" description="Helical" evidence="1">
    <location>
        <begin position="43"/>
        <end position="62"/>
    </location>
</feature>
<keyword evidence="1" id="KW-1133">Transmembrane helix</keyword>
<dbReference type="Pfam" id="PF11877">
    <property type="entry name" value="DUF3397"/>
    <property type="match status" value="1"/>
</dbReference>
<dbReference type="InterPro" id="IPR024515">
    <property type="entry name" value="DUF3397"/>
</dbReference>
<keyword evidence="1" id="KW-0812">Transmembrane</keyword>
<feature type="transmembrane region" description="Helical" evidence="1">
    <location>
        <begin position="12"/>
        <end position="34"/>
    </location>
</feature>
<gene>
    <name evidence="2" type="ORF">B5M42_23295</name>
</gene>
<name>A0A4Y8PRB5_9BACL</name>
<sequence length="132" mass="15049">MSAIMNVLSTMYAVLAIFPLLTFVAVWLVAYVFVKDKKMTTRLSMDITMLFLIGSVSIMWNKLFQSTFGFWLIALLLLIAFGLIGGLQTHEKGRTDLLKVTRIVWRLGFMALTCCYVILFFLNIGKNFLFST</sequence>
<keyword evidence="3" id="KW-1185">Reference proteome</keyword>
<evidence type="ECO:0008006" key="4">
    <source>
        <dbReference type="Google" id="ProtNLM"/>
    </source>
</evidence>
<accession>A0A4Y8PRB5</accession>
<dbReference type="Proteomes" id="UP000298246">
    <property type="component" value="Unassembled WGS sequence"/>
</dbReference>
<protein>
    <recommendedName>
        <fullName evidence="4">DUF3397 domain-containing protein</fullName>
    </recommendedName>
</protein>
<dbReference type="AlphaFoldDB" id="A0A4Y8PRB5"/>